<dbReference type="Proteomes" id="UP001151760">
    <property type="component" value="Unassembled WGS sequence"/>
</dbReference>
<evidence type="ECO:0000256" key="2">
    <source>
        <dbReference type="SAM" id="MobiDB-lite"/>
    </source>
</evidence>
<proteinExistence type="predicted"/>
<dbReference type="InterPro" id="IPR001584">
    <property type="entry name" value="Integrase_cat-core"/>
</dbReference>
<reference evidence="4" key="2">
    <citation type="submission" date="2022-01" db="EMBL/GenBank/DDBJ databases">
        <authorList>
            <person name="Yamashiro T."/>
            <person name="Shiraishi A."/>
            <person name="Satake H."/>
            <person name="Nakayama K."/>
        </authorList>
    </citation>
    <scope>NUCLEOTIDE SEQUENCE</scope>
</reference>
<comment type="caution">
    <text evidence="4">The sequence shown here is derived from an EMBL/GenBank/DDBJ whole genome shotgun (WGS) entry which is preliminary data.</text>
</comment>
<sequence>MDNVRPRGSYSPIKRSYYTKPAFRPKDLKQDVKTFRVQNMTTAGTRAVVNTGKGKMDTDLKKSRWVWRPKGNYLDHVSKDSGSFMLKKGNPEILLQDHAVVDSGCSSHMTGNKAYLSDYEDYNGGFVAFGSDPKRGKITGKGKIKTANLDFDDVYFVDELKFNLFSILQMCDKKNSVLFTETECLILSPSFKLLDESQVVLRAPRKDDVYSLDLKNIVPSRGLENQLNHNVKIIRCDNGTEFKNHAMNELCAKKGIKREFSVARTPQQNGVAERKNRTLIKAARTMLADSLLPIPFWAEAVNTACYVLNRVLVTKPQNKTPYELLIGNTPSISFMRPFGCPLTILNTLDSLGKFDGKSDEGYLLGYSTTSKAFRVYNKRTKRVEENLHIDFLEDQPNVAGTGPNWMFDLDFLTNSMNYIPISVENQVNVDAGTQDTYVVGSSRKDKGPTQEYILLLLQPHRTRILVEDVALAAHEKPSKSSPKDNDVQDSEDVADKEGQHQMQEDEEVLHDELENMITQEVVAKAMDDATRQTFEEEKRNIASQKRAAHTTSITKLSAGRSSVSIATTPYVSAASTPTGANAGESSFVYLRGKIPIDASTFLQNILDLYFKYFKLPEDVVNRILQVVLDLQHFKSSLVIFAATILQSSSAIHHISNIDNYVHQIIEFQSILITSSHSLWSSQSFGHQKGVCPWLTENHYKLLVLETL</sequence>
<dbReference type="PANTHER" id="PTHR42648:SF32">
    <property type="entry name" value="RIBONUCLEASE H-LIKE DOMAIN, GAG-PRE-INTEGRASE DOMAIN PROTEIN-RELATED"/>
    <property type="match status" value="1"/>
</dbReference>
<feature type="compositionally biased region" description="Basic and acidic residues" evidence="2">
    <location>
        <begin position="493"/>
        <end position="502"/>
    </location>
</feature>
<dbReference type="InterPro" id="IPR012337">
    <property type="entry name" value="RNaseH-like_sf"/>
</dbReference>
<dbReference type="Pfam" id="PF22936">
    <property type="entry name" value="Pol_BBD"/>
    <property type="match status" value="1"/>
</dbReference>
<evidence type="ECO:0000256" key="1">
    <source>
        <dbReference type="ARBA" id="ARBA00022670"/>
    </source>
</evidence>
<evidence type="ECO:0000313" key="4">
    <source>
        <dbReference type="EMBL" id="GJS57539.1"/>
    </source>
</evidence>
<organism evidence="4 5">
    <name type="scientific">Tanacetum coccineum</name>
    <dbReference type="NCBI Taxonomy" id="301880"/>
    <lineage>
        <taxon>Eukaryota</taxon>
        <taxon>Viridiplantae</taxon>
        <taxon>Streptophyta</taxon>
        <taxon>Embryophyta</taxon>
        <taxon>Tracheophyta</taxon>
        <taxon>Spermatophyta</taxon>
        <taxon>Magnoliopsida</taxon>
        <taxon>eudicotyledons</taxon>
        <taxon>Gunneridae</taxon>
        <taxon>Pentapetalae</taxon>
        <taxon>asterids</taxon>
        <taxon>campanulids</taxon>
        <taxon>Asterales</taxon>
        <taxon>Asteraceae</taxon>
        <taxon>Asteroideae</taxon>
        <taxon>Anthemideae</taxon>
        <taxon>Anthemidinae</taxon>
        <taxon>Tanacetum</taxon>
    </lineage>
</organism>
<dbReference type="EMBL" id="BQNB010009013">
    <property type="protein sequence ID" value="GJS57539.1"/>
    <property type="molecule type" value="Genomic_DNA"/>
</dbReference>
<dbReference type="InterPro" id="IPR054722">
    <property type="entry name" value="PolX-like_BBD"/>
</dbReference>
<protein>
    <submittedName>
        <fullName evidence="4">Ribonuclease H-like domain-containing protein</fullName>
    </submittedName>
</protein>
<gene>
    <name evidence="4" type="ORF">Tco_0652323</name>
</gene>
<dbReference type="InterPro" id="IPR036397">
    <property type="entry name" value="RNaseH_sf"/>
</dbReference>
<evidence type="ECO:0000313" key="5">
    <source>
        <dbReference type="Proteomes" id="UP001151760"/>
    </source>
</evidence>
<dbReference type="PROSITE" id="PS50994">
    <property type="entry name" value="INTEGRASE"/>
    <property type="match status" value="1"/>
</dbReference>
<dbReference type="InterPro" id="IPR039537">
    <property type="entry name" value="Retrotran_Ty1/copia-like"/>
</dbReference>
<keyword evidence="1" id="KW-0645">Protease</keyword>
<dbReference type="Gene3D" id="3.30.420.10">
    <property type="entry name" value="Ribonuclease H-like superfamily/Ribonuclease H"/>
    <property type="match status" value="1"/>
</dbReference>
<dbReference type="Pfam" id="PF25597">
    <property type="entry name" value="SH3_retrovirus"/>
    <property type="match status" value="1"/>
</dbReference>
<accession>A0ABQ4WXB4</accession>
<feature type="compositionally biased region" description="Basic and acidic residues" evidence="2">
    <location>
        <begin position="473"/>
        <end position="486"/>
    </location>
</feature>
<keyword evidence="1" id="KW-0378">Hydrolase</keyword>
<dbReference type="PANTHER" id="PTHR42648">
    <property type="entry name" value="TRANSPOSASE, PUTATIVE-RELATED"/>
    <property type="match status" value="1"/>
</dbReference>
<name>A0ABQ4WXB4_9ASTR</name>
<feature type="domain" description="Integrase catalytic" evidence="3">
    <location>
        <begin position="232"/>
        <end position="329"/>
    </location>
</feature>
<dbReference type="SUPFAM" id="SSF53098">
    <property type="entry name" value="Ribonuclease H-like"/>
    <property type="match status" value="1"/>
</dbReference>
<evidence type="ECO:0000259" key="3">
    <source>
        <dbReference type="PROSITE" id="PS50994"/>
    </source>
</evidence>
<keyword evidence="5" id="KW-1185">Reference proteome</keyword>
<feature type="region of interest" description="Disordered" evidence="2">
    <location>
        <begin position="473"/>
        <end position="502"/>
    </location>
</feature>
<reference evidence="4" key="1">
    <citation type="journal article" date="2022" name="Int. J. Mol. Sci.">
        <title>Draft Genome of Tanacetum Coccineum: Genomic Comparison of Closely Related Tanacetum-Family Plants.</title>
        <authorList>
            <person name="Yamashiro T."/>
            <person name="Shiraishi A."/>
            <person name="Nakayama K."/>
            <person name="Satake H."/>
        </authorList>
    </citation>
    <scope>NUCLEOTIDE SEQUENCE</scope>
</reference>
<dbReference type="InterPro" id="IPR057670">
    <property type="entry name" value="SH3_retrovirus"/>
</dbReference>